<accession>A0A1W9KWU9</accession>
<protein>
    <submittedName>
        <fullName evidence="2">GNAT family N-acetyltransferase</fullName>
    </submittedName>
</protein>
<dbReference type="InterPro" id="IPR000182">
    <property type="entry name" value="GNAT_dom"/>
</dbReference>
<dbReference type="PANTHER" id="PTHR43617">
    <property type="entry name" value="L-AMINO ACID N-ACETYLTRANSFERASE"/>
    <property type="match status" value="1"/>
</dbReference>
<dbReference type="CDD" id="cd04301">
    <property type="entry name" value="NAT_SF"/>
    <property type="match status" value="1"/>
</dbReference>
<evidence type="ECO:0000313" key="2">
    <source>
        <dbReference type="EMBL" id="OQW88656.1"/>
    </source>
</evidence>
<proteinExistence type="predicted"/>
<feature type="domain" description="N-acetyltransferase" evidence="1">
    <location>
        <begin position="1"/>
        <end position="148"/>
    </location>
</feature>
<name>A0A1W9KWU9_9BURK</name>
<dbReference type="SUPFAM" id="SSF55729">
    <property type="entry name" value="Acyl-CoA N-acyltransferases (Nat)"/>
    <property type="match status" value="1"/>
</dbReference>
<dbReference type="PANTHER" id="PTHR43617:SF2">
    <property type="entry name" value="UPF0039 PROTEIN SLL0451"/>
    <property type="match status" value="1"/>
</dbReference>
<dbReference type="Gene3D" id="3.40.630.30">
    <property type="match status" value="1"/>
</dbReference>
<dbReference type="Proteomes" id="UP000192505">
    <property type="component" value="Unassembled WGS sequence"/>
</dbReference>
<dbReference type="InterPro" id="IPR016181">
    <property type="entry name" value="Acyl_CoA_acyltransferase"/>
</dbReference>
<dbReference type="EMBL" id="MTEI01000003">
    <property type="protein sequence ID" value="OQW88656.1"/>
    <property type="molecule type" value="Genomic_DNA"/>
</dbReference>
<sequence length="166" mass="18056">MIIRHETASDIDAISEVTIAAFQTLAISQHTEQFIIHALRQAEALTISLVAESGGQVMGHIAFSPLTMSDGSADWYGLGPISVWPQNQRQGIGKSLMHEGLSDLKAMGAKGCALVGDPHYYQRFGFRNIPGLMHEGIPQEYFLALPFDDATPQGTVKFHRAFTATA</sequence>
<dbReference type="GO" id="GO:0016747">
    <property type="term" value="F:acyltransferase activity, transferring groups other than amino-acyl groups"/>
    <property type="evidence" value="ECO:0007669"/>
    <property type="project" value="InterPro"/>
</dbReference>
<gene>
    <name evidence="2" type="ORF">BWK72_06670</name>
</gene>
<dbReference type="AlphaFoldDB" id="A0A1W9KWU9"/>
<organism evidence="2 3">
    <name type="scientific">Rhodoferax ferrireducens</name>
    <dbReference type="NCBI Taxonomy" id="192843"/>
    <lineage>
        <taxon>Bacteria</taxon>
        <taxon>Pseudomonadati</taxon>
        <taxon>Pseudomonadota</taxon>
        <taxon>Betaproteobacteria</taxon>
        <taxon>Burkholderiales</taxon>
        <taxon>Comamonadaceae</taxon>
        <taxon>Rhodoferax</taxon>
    </lineage>
</organism>
<dbReference type="PROSITE" id="PS51186">
    <property type="entry name" value="GNAT"/>
    <property type="match status" value="1"/>
</dbReference>
<evidence type="ECO:0000313" key="3">
    <source>
        <dbReference type="Proteomes" id="UP000192505"/>
    </source>
</evidence>
<comment type="caution">
    <text evidence="2">The sequence shown here is derived from an EMBL/GenBank/DDBJ whole genome shotgun (WGS) entry which is preliminary data.</text>
</comment>
<keyword evidence="2" id="KW-0808">Transferase</keyword>
<evidence type="ECO:0000259" key="1">
    <source>
        <dbReference type="PROSITE" id="PS51186"/>
    </source>
</evidence>
<reference evidence="2 3" key="1">
    <citation type="submission" date="2017-01" db="EMBL/GenBank/DDBJ databases">
        <title>Novel large sulfur bacteria in the metagenomes of groundwater-fed chemosynthetic microbial mats in the Lake Huron basin.</title>
        <authorList>
            <person name="Sharrar A.M."/>
            <person name="Flood B.E."/>
            <person name="Bailey J.V."/>
            <person name="Jones D.S."/>
            <person name="Biddanda B."/>
            <person name="Ruberg S.A."/>
            <person name="Marcus D.N."/>
            <person name="Dick G.J."/>
        </authorList>
    </citation>
    <scope>NUCLEOTIDE SEQUENCE [LARGE SCALE GENOMIC DNA]</scope>
    <source>
        <strain evidence="2">A7</strain>
    </source>
</reference>
<dbReference type="InterPro" id="IPR050276">
    <property type="entry name" value="MshD_Acetyltransferase"/>
</dbReference>
<dbReference type="Pfam" id="PF13527">
    <property type="entry name" value="Acetyltransf_9"/>
    <property type="match status" value="1"/>
</dbReference>